<sequence length="446" mass="48304">MSFSPRASYLLLALALAPILTFIRRRSSRRSRKLPRKNERILLIGASSGIGRTLAHQYAALGIKSLCVVGRRPDMIAEVASEADSATAGEGTTEVLGVAADFAKVEDMSGVASTHSSPWPECLRCDRCWRSRARATRRGFSTSGKFTGPLIAAATFIPLLQRTSSSASILPVNSLASAIPAPTRALYASRSEADSLRRELAAVHKKAEADQRHLQALLAAASTKSAAESAQIQRAYKDRLVRAETALEDAEHRSRVVQRNWRLLDNYLGNVQHHASASRAAFSRVIEQNDLAFSPGDLPPHLRHERPASVPPPMTGSRHRPRESPPPHEAEAYSRSLPPLLAQRRGVRSPPHNDVGEDRWGGEEAEPPYKRHRGAASQSPEIAQISPQSSHIRSECTSPKESIPSTTAPGSSLRVVTARDARHSSSACTRTACSYPAPPPPSSSLP</sequence>
<keyword evidence="2" id="KW-0560">Oxidoreductase</keyword>
<evidence type="ECO:0000256" key="3">
    <source>
        <dbReference type="SAM" id="Coils"/>
    </source>
</evidence>
<dbReference type="EMBL" id="JARKIF010000020">
    <property type="protein sequence ID" value="KAJ7617809.1"/>
    <property type="molecule type" value="Genomic_DNA"/>
</dbReference>
<evidence type="ECO:0000256" key="1">
    <source>
        <dbReference type="ARBA" id="ARBA00006484"/>
    </source>
</evidence>
<comment type="similarity">
    <text evidence="1">Belongs to the short-chain dehydrogenases/reductases (SDR) family.</text>
</comment>
<feature type="compositionally biased region" description="Basic and acidic residues" evidence="4">
    <location>
        <begin position="322"/>
        <end position="332"/>
    </location>
</feature>
<dbReference type="InterPro" id="IPR002347">
    <property type="entry name" value="SDR_fam"/>
</dbReference>
<gene>
    <name evidence="6" type="ORF">FB45DRAFT_1063408</name>
</gene>
<evidence type="ECO:0000256" key="2">
    <source>
        <dbReference type="ARBA" id="ARBA00023002"/>
    </source>
</evidence>
<dbReference type="GO" id="GO:0016491">
    <property type="term" value="F:oxidoreductase activity"/>
    <property type="evidence" value="ECO:0007669"/>
    <property type="project" value="UniProtKB-KW"/>
</dbReference>
<organism evidence="6 7">
    <name type="scientific">Roridomyces roridus</name>
    <dbReference type="NCBI Taxonomy" id="1738132"/>
    <lineage>
        <taxon>Eukaryota</taxon>
        <taxon>Fungi</taxon>
        <taxon>Dikarya</taxon>
        <taxon>Basidiomycota</taxon>
        <taxon>Agaricomycotina</taxon>
        <taxon>Agaricomycetes</taxon>
        <taxon>Agaricomycetidae</taxon>
        <taxon>Agaricales</taxon>
        <taxon>Marasmiineae</taxon>
        <taxon>Mycenaceae</taxon>
        <taxon>Roridomyces</taxon>
    </lineage>
</organism>
<dbReference type="SUPFAM" id="SSF51735">
    <property type="entry name" value="NAD(P)-binding Rossmann-fold domains"/>
    <property type="match status" value="1"/>
</dbReference>
<name>A0AAD7FFT2_9AGAR</name>
<protein>
    <submittedName>
        <fullName evidence="6">Uncharacterized protein</fullName>
    </submittedName>
</protein>
<feature type="compositionally biased region" description="Polar residues" evidence="4">
    <location>
        <begin position="376"/>
        <end position="410"/>
    </location>
</feature>
<feature type="compositionally biased region" description="Pro residues" evidence="4">
    <location>
        <begin position="436"/>
        <end position="446"/>
    </location>
</feature>
<evidence type="ECO:0000256" key="5">
    <source>
        <dbReference type="SAM" id="Phobius"/>
    </source>
</evidence>
<keyword evidence="7" id="KW-1185">Reference proteome</keyword>
<feature type="transmembrane region" description="Helical" evidence="5">
    <location>
        <begin position="6"/>
        <end position="23"/>
    </location>
</feature>
<dbReference type="Proteomes" id="UP001221142">
    <property type="component" value="Unassembled WGS sequence"/>
</dbReference>
<dbReference type="AlphaFoldDB" id="A0AAD7FFT2"/>
<proteinExistence type="inferred from homology"/>
<evidence type="ECO:0000256" key="4">
    <source>
        <dbReference type="SAM" id="MobiDB-lite"/>
    </source>
</evidence>
<dbReference type="Pfam" id="PF00106">
    <property type="entry name" value="adh_short"/>
    <property type="match status" value="1"/>
</dbReference>
<dbReference type="PANTHER" id="PTHR42901:SF1">
    <property type="entry name" value="ALCOHOL DEHYDROGENASE"/>
    <property type="match status" value="1"/>
</dbReference>
<comment type="caution">
    <text evidence="6">The sequence shown here is derived from an EMBL/GenBank/DDBJ whole genome shotgun (WGS) entry which is preliminary data.</text>
</comment>
<dbReference type="Gene3D" id="3.40.50.720">
    <property type="entry name" value="NAD(P)-binding Rossmann-like Domain"/>
    <property type="match status" value="1"/>
</dbReference>
<keyword evidence="5" id="KW-0812">Transmembrane</keyword>
<keyword evidence="5" id="KW-1133">Transmembrane helix</keyword>
<dbReference type="InterPro" id="IPR036291">
    <property type="entry name" value="NAD(P)-bd_dom_sf"/>
</dbReference>
<feature type="region of interest" description="Disordered" evidence="4">
    <location>
        <begin position="293"/>
        <end position="446"/>
    </location>
</feature>
<feature type="coiled-coil region" evidence="3">
    <location>
        <begin position="233"/>
        <end position="260"/>
    </location>
</feature>
<dbReference type="PANTHER" id="PTHR42901">
    <property type="entry name" value="ALCOHOL DEHYDROGENASE"/>
    <property type="match status" value="1"/>
</dbReference>
<evidence type="ECO:0000313" key="6">
    <source>
        <dbReference type="EMBL" id="KAJ7617809.1"/>
    </source>
</evidence>
<accession>A0AAD7FFT2</accession>
<evidence type="ECO:0000313" key="7">
    <source>
        <dbReference type="Proteomes" id="UP001221142"/>
    </source>
</evidence>
<reference evidence="6" key="1">
    <citation type="submission" date="2023-03" db="EMBL/GenBank/DDBJ databases">
        <title>Massive genome expansion in bonnet fungi (Mycena s.s.) driven by repeated elements and novel gene families across ecological guilds.</title>
        <authorList>
            <consortium name="Lawrence Berkeley National Laboratory"/>
            <person name="Harder C.B."/>
            <person name="Miyauchi S."/>
            <person name="Viragh M."/>
            <person name="Kuo A."/>
            <person name="Thoen E."/>
            <person name="Andreopoulos B."/>
            <person name="Lu D."/>
            <person name="Skrede I."/>
            <person name="Drula E."/>
            <person name="Henrissat B."/>
            <person name="Morin E."/>
            <person name="Kohler A."/>
            <person name="Barry K."/>
            <person name="LaButti K."/>
            <person name="Morin E."/>
            <person name="Salamov A."/>
            <person name="Lipzen A."/>
            <person name="Mereny Z."/>
            <person name="Hegedus B."/>
            <person name="Baldrian P."/>
            <person name="Stursova M."/>
            <person name="Weitz H."/>
            <person name="Taylor A."/>
            <person name="Grigoriev I.V."/>
            <person name="Nagy L.G."/>
            <person name="Martin F."/>
            <person name="Kauserud H."/>
        </authorList>
    </citation>
    <scope>NUCLEOTIDE SEQUENCE</scope>
    <source>
        <strain evidence="6">9284</strain>
    </source>
</reference>
<keyword evidence="3" id="KW-0175">Coiled coil</keyword>
<keyword evidence="5" id="KW-0472">Membrane</keyword>